<proteinExistence type="predicted"/>
<sequence>MEYDLGALVSIAAVAVVVIAMASSNGCSGEGEQAQDFDFSMFQGIEEVGFREGNLASIHGQGKPMILNFWAGLCLTGRAEMPQFQVFHAEFKGDIQLLGIDIGLFTGLGSLGDTDVLLRELGVRYPAGWADDGRPPQIRCESHVYRRLLGRSLEIVLPLIRIRDVHCLSVDP</sequence>
<dbReference type="EMBL" id="UINC01000596">
    <property type="protein sequence ID" value="SUZ58074.1"/>
    <property type="molecule type" value="Genomic_DNA"/>
</dbReference>
<dbReference type="Gene3D" id="3.40.30.10">
    <property type="entry name" value="Glutaredoxin"/>
    <property type="match status" value="1"/>
</dbReference>
<protein>
    <submittedName>
        <fullName evidence="1">Uncharacterized protein</fullName>
    </submittedName>
</protein>
<evidence type="ECO:0000313" key="1">
    <source>
        <dbReference type="EMBL" id="SUZ58074.1"/>
    </source>
</evidence>
<dbReference type="SUPFAM" id="SSF52833">
    <property type="entry name" value="Thioredoxin-like"/>
    <property type="match status" value="1"/>
</dbReference>
<dbReference type="AlphaFoldDB" id="A0A381NV67"/>
<reference evidence="1" key="1">
    <citation type="submission" date="2018-05" db="EMBL/GenBank/DDBJ databases">
        <authorList>
            <person name="Lanie J.A."/>
            <person name="Ng W.-L."/>
            <person name="Kazmierczak K.M."/>
            <person name="Andrzejewski T.M."/>
            <person name="Davidsen T.M."/>
            <person name="Wayne K.J."/>
            <person name="Tettelin H."/>
            <person name="Glass J.I."/>
            <person name="Rusch D."/>
            <person name="Podicherti R."/>
            <person name="Tsui H.-C.T."/>
            <person name="Winkler M.E."/>
        </authorList>
    </citation>
    <scope>NUCLEOTIDE SEQUENCE</scope>
</reference>
<accession>A0A381NV67</accession>
<dbReference type="InterPro" id="IPR036249">
    <property type="entry name" value="Thioredoxin-like_sf"/>
</dbReference>
<gene>
    <name evidence="1" type="ORF">METZ01_LOCUS10928</name>
</gene>
<organism evidence="1">
    <name type="scientific">marine metagenome</name>
    <dbReference type="NCBI Taxonomy" id="408172"/>
    <lineage>
        <taxon>unclassified sequences</taxon>
        <taxon>metagenomes</taxon>
        <taxon>ecological metagenomes</taxon>
    </lineage>
</organism>
<name>A0A381NV67_9ZZZZ</name>